<dbReference type="GeneID" id="80558591"/>
<dbReference type="Gene3D" id="1.25.40.20">
    <property type="entry name" value="Ankyrin repeat-containing domain"/>
    <property type="match status" value="1"/>
</dbReference>
<dbReference type="SMART" id="SM00248">
    <property type="entry name" value="ANK"/>
    <property type="match status" value="4"/>
</dbReference>
<name>A0ABM7NTF3_9VIRU</name>
<accession>A0ABM7NTF3</accession>
<dbReference type="RefSeq" id="YP_010841994.1">
    <property type="nucleotide sequence ID" value="NC_079139.1"/>
</dbReference>
<evidence type="ECO:0000313" key="1">
    <source>
        <dbReference type="EMBL" id="BCS83386.1"/>
    </source>
</evidence>
<dbReference type="SUPFAM" id="SSF48403">
    <property type="entry name" value="Ankyrin repeat"/>
    <property type="match status" value="2"/>
</dbReference>
<keyword evidence="2" id="KW-1185">Reference proteome</keyword>
<reference evidence="1 2" key="1">
    <citation type="submission" date="2021-02" db="EMBL/GenBank/DDBJ databases">
        <title>Cotonvirus japonicus, which uses Golgi apparatus of host cells for its virion factory, phylogenetically links tailed tupanvirus and icosahedral mimivirus.</title>
        <authorList>
            <person name="Takahashi H."/>
            <person name="Fukaya S."/>
            <person name="Song C."/>
            <person name="Murata K."/>
            <person name="Takemura M."/>
        </authorList>
    </citation>
    <scope>NUCLEOTIDE SEQUENCE [LARGE SCALE GENOMIC DNA]</scope>
</reference>
<protein>
    <submittedName>
        <fullName evidence="1">Ankyrin repeat protein</fullName>
    </submittedName>
</protein>
<proteinExistence type="predicted"/>
<organism evidence="1 2">
    <name type="scientific">Cotonvirus japonicus</name>
    <dbReference type="NCBI Taxonomy" id="2811091"/>
    <lineage>
        <taxon>Viruses</taxon>
        <taxon>Varidnaviria</taxon>
        <taxon>Bamfordvirae</taxon>
        <taxon>Nucleocytoviricota</taxon>
        <taxon>Megaviricetes</taxon>
        <taxon>Imitervirales</taxon>
        <taxon>Mimiviridae</taxon>
        <taxon>Megamimivirinae</taxon>
        <taxon>Cotonvirus</taxon>
        <taxon>Cotonvirus japonicum</taxon>
    </lineage>
</organism>
<dbReference type="EMBL" id="AP024483">
    <property type="protein sequence ID" value="BCS83386.1"/>
    <property type="molecule type" value="Genomic_DNA"/>
</dbReference>
<dbReference type="InterPro" id="IPR036770">
    <property type="entry name" value="Ankyrin_rpt-contain_sf"/>
</dbReference>
<dbReference type="Proteomes" id="UP001321479">
    <property type="component" value="Segment"/>
</dbReference>
<evidence type="ECO:0000313" key="2">
    <source>
        <dbReference type="Proteomes" id="UP001321479"/>
    </source>
</evidence>
<sequence>MYQFIEDVSKINSNMEVIYDENKIFTGFSYRINKNMYIQRVYHKNPTIYDNVSLLHRVYSVDLEYCDEKFYLDDLNTYRYFLNINTEYVNFLILWSIRKNFRELLEFIYLDDVNHYKKNQSTEYVDLAISLKFMNILEYLIEIGCMYNENSFKFIGGDTNIFIFLMENKPYDIEFMTNVFKILSSHWIKPDMLKYLIDKGLDINNNYEFIPDFIKKQKIDIIKYLFEYINIENILNDSQLCEKIMISACNSNDIIGNDIFGNNILKTEFLIQIGFSINYESDTKINSLIMNIIKNYNNSKILNYLISQGINYESGLDDYLLMAINNGKINIIKVFLDTGININYNNNYIYKNMLKSTYYNQKLMDFIIDNGCDINNISLRYVLKKAKSDYYITKLIEYGMIIPYHDDEAISIAIERKNYKIAKILRNNGALYNNKYLSDDDLSNLCK</sequence>
<dbReference type="InterPro" id="IPR002110">
    <property type="entry name" value="Ankyrin_rpt"/>
</dbReference>